<evidence type="ECO:0000256" key="3">
    <source>
        <dbReference type="SAM" id="MobiDB-lite"/>
    </source>
</evidence>
<dbReference type="EMBL" id="HBHR01005899">
    <property type="protein sequence ID" value="CAD9860362.1"/>
    <property type="molecule type" value="Transcribed_RNA"/>
</dbReference>
<dbReference type="GO" id="GO:0005737">
    <property type="term" value="C:cytoplasm"/>
    <property type="evidence" value="ECO:0007669"/>
    <property type="project" value="UniProtKB-SubCell"/>
</dbReference>
<dbReference type="EMBL" id="HBHR01005898">
    <property type="protein sequence ID" value="CAD9860361.1"/>
    <property type="molecule type" value="Transcribed_RNA"/>
</dbReference>
<name>A0A6U1MGR7_9STRA</name>
<sequence length="421" mass="45700">MDVRLEGEQILYETPDDDMRSFSDVQESAPEETPNPNIEQRSLAPEAAFEVFMGKRFDPLAGSARSAADRVGLFQADAGKAPTVGSNPSSVLESPLERLTRLKLEVAQLTDDLKAISAAKRQDDGKTDGPATEEAPSDVWKGIRQEAEAVFQQLQEVATTPEFKPLLEDSDANAADGVLTVQGELSRKLVKEVQKITQSQSSATADDPAAPSVSYELLYHPAVAAAGRAASSGASRPELSDLEKRLAKLEAALGADAVGETAPESVGKNVQPLVQRVQQLEQGALGLADERRLRQLDAEAARARSSLQALEQQRTSKAAVDAEHLKRVQGVFEKMQQWEAMAADLPVLAARLRILQDLHTQSADFAQRLHQLEAGSEGVTHLLKNDEALLKKVEEGMVENMKKIEQNVKFVDEKIASVLNK</sequence>
<feature type="region of interest" description="Disordered" evidence="3">
    <location>
        <begin position="1"/>
        <end position="42"/>
    </location>
</feature>
<evidence type="ECO:0000256" key="1">
    <source>
        <dbReference type="ARBA" id="ARBA00004496"/>
    </source>
</evidence>
<reference evidence="4" key="1">
    <citation type="submission" date="2021-01" db="EMBL/GenBank/DDBJ databases">
        <authorList>
            <person name="Corre E."/>
            <person name="Pelletier E."/>
            <person name="Niang G."/>
            <person name="Scheremetjew M."/>
            <person name="Finn R."/>
            <person name="Kale V."/>
            <person name="Holt S."/>
            <person name="Cochrane G."/>
            <person name="Meng A."/>
            <person name="Brown T."/>
            <person name="Cohen L."/>
        </authorList>
    </citation>
    <scope>NUCLEOTIDE SEQUENCE</scope>
    <source>
        <strain evidence="4">CCMP1661</strain>
    </source>
</reference>
<evidence type="ECO:0000313" key="4">
    <source>
        <dbReference type="EMBL" id="CAD9860361.1"/>
    </source>
</evidence>
<organism evidence="4">
    <name type="scientific">Fibrocapsa japonica</name>
    <dbReference type="NCBI Taxonomy" id="94617"/>
    <lineage>
        <taxon>Eukaryota</taxon>
        <taxon>Sar</taxon>
        <taxon>Stramenopiles</taxon>
        <taxon>Ochrophyta</taxon>
        <taxon>Raphidophyceae</taxon>
        <taxon>Chattonellales</taxon>
        <taxon>Chattonellaceae</taxon>
        <taxon>Fibrocapsa</taxon>
    </lineage>
</organism>
<accession>A0A6U1MGR7</accession>
<comment type="subcellular location">
    <subcellularLocation>
        <location evidence="1">Cytoplasm</location>
    </subcellularLocation>
</comment>
<dbReference type="InterPro" id="IPR028133">
    <property type="entry name" value="Dynamitin"/>
</dbReference>
<evidence type="ECO:0008006" key="6">
    <source>
        <dbReference type="Google" id="ProtNLM"/>
    </source>
</evidence>
<dbReference type="Pfam" id="PF04912">
    <property type="entry name" value="Dynamitin"/>
    <property type="match status" value="1"/>
</dbReference>
<evidence type="ECO:0000256" key="2">
    <source>
        <dbReference type="ARBA" id="ARBA00022490"/>
    </source>
</evidence>
<dbReference type="PANTHER" id="PTHR15346">
    <property type="entry name" value="DYNACTIN SUBUNIT"/>
    <property type="match status" value="1"/>
</dbReference>
<keyword evidence="2" id="KW-0963">Cytoplasm</keyword>
<dbReference type="AlphaFoldDB" id="A0A6U1MGR7"/>
<dbReference type="GO" id="GO:0005869">
    <property type="term" value="C:dynactin complex"/>
    <property type="evidence" value="ECO:0007669"/>
    <property type="project" value="InterPro"/>
</dbReference>
<dbReference type="GO" id="GO:0007017">
    <property type="term" value="P:microtubule-based process"/>
    <property type="evidence" value="ECO:0007669"/>
    <property type="project" value="InterPro"/>
</dbReference>
<evidence type="ECO:0000313" key="5">
    <source>
        <dbReference type="EMBL" id="CAD9860362.1"/>
    </source>
</evidence>
<protein>
    <recommendedName>
        <fullName evidence="6">Dynactin subunit 2</fullName>
    </recommendedName>
</protein>
<proteinExistence type="predicted"/>
<gene>
    <name evidence="4" type="ORF">FJAP1339_LOCUS2882</name>
    <name evidence="5" type="ORF">FJAP1339_LOCUS2883</name>
</gene>